<feature type="region of interest" description="Disordered" evidence="2">
    <location>
        <begin position="875"/>
        <end position="927"/>
    </location>
</feature>
<gene>
    <name evidence="3" type="ORF">WJX73_007476</name>
</gene>
<accession>A0AAW1P2S4</accession>
<feature type="compositionally biased region" description="Basic and acidic residues" evidence="2">
    <location>
        <begin position="785"/>
        <end position="795"/>
    </location>
</feature>
<keyword evidence="1" id="KW-0175">Coiled coil</keyword>
<feature type="region of interest" description="Disordered" evidence="2">
    <location>
        <begin position="448"/>
        <end position="475"/>
    </location>
</feature>
<organism evidence="3 4">
    <name type="scientific">Symbiochloris irregularis</name>
    <dbReference type="NCBI Taxonomy" id="706552"/>
    <lineage>
        <taxon>Eukaryota</taxon>
        <taxon>Viridiplantae</taxon>
        <taxon>Chlorophyta</taxon>
        <taxon>core chlorophytes</taxon>
        <taxon>Trebouxiophyceae</taxon>
        <taxon>Trebouxiales</taxon>
        <taxon>Trebouxiaceae</taxon>
        <taxon>Symbiochloris</taxon>
    </lineage>
</organism>
<evidence type="ECO:0000313" key="4">
    <source>
        <dbReference type="Proteomes" id="UP001465755"/>
    </source>
</evidence>
<keyword evidence="4" id="KW-1185">Reference proteome</keyword>
<feature type="coiled-coil region" evidence="1">
    <location>
        <begin position="174"/>
        <end position="212"/>
    </location>
</feature>
<feature type="region of interest" description="Disordered" evidence="2">
    <location>
        <begin position="95"/>
        <end position="116"/>
    </location>
</feature>
<name>A0AAW1P2S4_9CHLO</name>
<feature type="region of interest" description="Disordered" evidence="2">
    <location>
        <begin position="297"/>
        <end position="354"/>
    </location>
</feature>
<feature type="region of interest" description="Disordered" evidence="2">
    <location>
        <begin position="501"/>
        <end position="552"/>
    </location>
</feature>
<proteinExistence type="predicted"/>
<dbReference type="AlphaFoldDB" id="A0AAW1P2S4"/>
<comment type="caution">
    <text evidence="3">The sequence shown here is derived from an EMBL/GenBank/DDBJ whole genome shotgun (WGS) entry which is preliminary data.</text>
</comment>
<feature type="compositionally biased region" description="Polar residues" evidence="2">
    <location>
        <begin position="755"/>
        <end position="767"/>
    </location>
</feature>
<sequence length="971" mass="101792">MGHKDSRGKGGPLRRVLSKSTCAVKSAGRALSAMKEPDWSLQATRESAPTAPASVIKPKPTKFVNDQVQSDLAPKQTALLDGASTLSLDSSVEASTAAASDQRDSEGALTEDREGAGPCLTASLLPVAATEQGSPVGAIVHIPSGAHFKADAGSAQFPRVQQSLLEVRRRRGILAAMQQQLADTQSQLAVSKAKSDRNLRRLRARVDKAKSMSANEAQLRGGEKLYSHAEQVTALWLGALHQEISFLEDSVERLQPLLFKMQPGDKALWEEFNPAEARADAHARFNAYLRDHIAPLAAQQQQQAAPSRGSARPGASVPLSVASAPEQQPSMACSPAKAEPLPTFHQQTHGEAPGHNQAWRIQAVAACPRQMSPQWSLSDGRARVQISHPRSIVHKVQEGFKPEGSPAGKGHNEGVNLGPSANEGSANVPAAREAQFISIGGDMDVPAAQLGHVSHGTPFTGLDNPAPPPSAPCEGSFSSVKLFKGCIVAGSERLMTPTVPCTSGSTEPGYQVVQPPHSPPGRHPSPARAPPTLTMPPQNATAPESYSHGTSIPRTARQASADARLGIRMGGLGSQLSHGRGSGAALASKDPAVGQHDGVRVSLAGALAVSHRPVDQPAVHPRIWTPSDTLDQSSRRAFAEAAEQALRFNSAANTLDPPSLAETLPPDPLESSDGQTAVPGAAAALAGHGRPIETNKWVQSRILTLAEAPQLDLRTRRACAEAAVEADPFSPLAAEPENDRIFSANLSVAPPHSFQAAQQPESDSSMTALEMGGQARSVSTAQERGTTEAPHHATIDSHLTSRAAVLKHSQSLEQYQTPAPYRGAAPLGHILADVTDELQAESEARDANAWLHDSLFGTQAFGTAAGGDVMTTGHGSALSNDAGRGSARRGGRVSRAVPDATHQDSHMTSARSVAAATADPSQSGGASGIAAGLSFTLRIKRKLLVARSLQSRQKLPGIPEDSVTPPQPSRR</sequence>
<feature type="region of interest" description="Disordered" evidence="2">
    <location>
        <begin position="1"/>
        <end position="21"/>
    </location>
</feature>
<feature type="compositionally biased region" description="Pro residues" evidence="2">
    <location>
        <begin position="516"/>
        <end position="529"/>
    </location>
</feature>
<feature type="region of interest" description="Disordered" evidence="2">
    <location>
        <begin position="399"/>
        <end position="428"/>
    </location>
</feature>
<feature type="region of interest" description="Disordered" evidence="2">
    <location>
        <begin position="652"/>
        <end position="675"/>
    </location>
</feature>
<feature type="region of interest" description="Disordered" evidence="2">
    <location>
        <begin position="752"/>
        <end position="796"/>
    </location>
</feature>
<feature type="region of interest" description="Disordered" evidence="2">
    <location>
        <begin position="33"/>
        <end position="59"/>
    </location>
</feature>
<reference evidence="3 4" key="1">
    <citation type="journal article" date="2024" name="Nat. Commun.">
        <title>Phylogenomics reveals the evolutionary origins of lichenization in chlorophyte algae.</title>
        <authorList>
            <person name="Puginier C."/>
            <person name="Libourel C."/>
            <person name="Otte J."/>
            <person name="Skaloud P."/>
            <person name="Haon M."/>
            <person name="Grisel S."/>
            <person name="Petersen M."/>
            <person name="Berrin J.G."/>
            <person name="Delaux P.M."/>
            <person name="Dal Grande F."/>
            <person name="Keller J."/>
        </authorList>
    </citation>
    <scope>NUCLEOTIDE SEQUENCE [LARGE SCALE GENOMIC DNA]</scope>
    <source>
        <strain evidence="3 4">SAG 2036</strain>
    </source>
</reference>
<feature type="compositionally biased region" description="Polar residues" evidence="2">
    <location>
        <begin position="535"/>
        <end position="552"/>
    </location>
</feature>
<evidence type="ECO:0000313" key="3">
    <source>
        <dbReference type="EMBL" id="KAK9802921.1"/>
    </source>
</evidence>
<evidence type="ECO:0000256" key="2">
    <source>
        <dbReference type="SAM" id="MobiDB-lite"/>
    </source>
</evidence>
<protein>
    <submittedName>
        <fullName evidence="3">Uncharacterized protein</fullName>
    </submittedName>
</protein>
<feature type="region of interest" description="Disordered" evidence="2">
    <location>
        <begin position="949"/>
        <end position="971"/>
    </location>
</feature>
<evidence type="ECO:0000256" key="1">
    <source>
        <dbReference type="SAM" id="Coils"/>
    </source>
</evidence>
<feature type="compositionally biased region" description="Basic and acidic residues" evidence="2">
    <location>
        <begin position="101"/>
        <end position="115"/>
    </location>
</feature>
<dbReference type="Proteomes" id="UP001465755">
    <property type="component" value="Unassembled WGS sequence"/>
</dbReference>
<dbReference type="EMBL" id="JALJOQ010000065">
    <property type="protein sequence ID" value="KAK9802921.1"/>
    <property type="molecule type" value="Genomic_DNA"/>
</dbReference>